<dbReference type="InterPro" id="IPR025390">
    <property type="entry name" value="Dsc3_C"/>
</dbReference>
<evidence type="ECO:0000313" key="4">
    <source>
        <dbReference type="Proteomes" id="UP001162131"/>
    </source>
</evidence>
<dbReference type="InterPro" id="IPR000626">
    <property type="entry name" value="Ubiquitin-like_dom"/>
</dbReference>
<dbReference type="InterPro" id="IPR029071">
    <property type="entry name" value="Ubiquitin-like_domsf"/>
</dbReference>
<keyword evidence="1" id="KW-1133">Transmembrane helix</keyword>
<dbReference type="Proteomes" id="UP001162131">
    <property type="component" value="Unassembled WGS sequence"/>
</dbReference>
<dbReference type="PROSITE" id="PS50053">
    <property type="entry name" value="UBIQUITIN_2"/>
    <property type="match status" value="1"/>
</dbReference>
<keyword evidence="1" id="KW-0472">Membrane</keyword>
<keyword evidence="4" id="KW-1185">Reference proteome</keyword>
<evidence type="ECO:0000313" key="3">
    <source>
        <dbReference type="EMBL" id="CAG9316378.1"/>
    </source>
</evidence>
<feature type="domain" description="Ubiquitin-like" evidence="2">
    <location>
        <begin position="13"/>
        <end position="88"/>
    </location>
</feature>
<dbReference type="SUPFAM" id="SSF54236">
    <property type="entry name" value="Ubiquitin-like"/>
    <property type="match status" value="1"/>
</dbReference>
<organism evidence="3 4">
    <name type="scientific">Blepharisma stoltei</name>
    <dbReference type="NCBI Taxonomy" id="1481888"/>
    <lineage>
        <taxon>Eukaryota</taxon>
        <taxon>Sar</taxon>
        <taxon>Alveolata</taxon>
        <taxon>Ciliophora</taxon>
        <taxon>Postciliodesmatophora</taxon>
        <taxon>Heterotrichea</taxon>
        <taxon>Heterotrichida</taxon>
        <taxon>Blepharismidae</taxon>
        <taxon>Blepharisma</taxon>
    </lineage>
</organism>
<dbReference type="EMBL" id="CAJZBQ010000015">
    <property type="protein sequence ID" value="CAG9316378.1"/>
    <property type="molecule type" value="Genomic_DNA"/>
</dbReference>
<comment type="caution">
    <text evidence="3">The sequence shown here is derived from an EMBL/GenBank/DDBJ whole genome shotgun (WGS) entry which is preliminary data.</text>
</comment>
<proteinExistence type="predicted"/>
<dbReference type="Gene3D" id="3.10.20.90">
    <property type="entry name" value="Phosphatidylinositol 3-kinase Catalytic Subunit, Chain A, domain 1"/>
    <property type="match status" value="1"/>
</dbReference>
<dbReference type="PANTHER" id="PTHR14557:SF5">
    <property type="entry name" value="UBIQUITIN-LIKE DOMAIN-CONTAINING PROTEIN"/>
    <property type="match status" value="1"/>
</dbReference>
<keyword evidence="1" id="KW-0812">Transmembrane</keyword>
<dbReference type="Pfam" id="PF13373">
    <property type="entry name" value="Dsc3_C"/>
    <property type="match status" value="1"/>
</dbReference>
<gene>
    <name evidence="3" type="ORF">BSTOLATCC_MIC15809</name>
</gene>
<dbReference type="GO" id="GO:0036503">
    <property type="term" value="P:ERAD pathway"/>
    <property type="evidence" value="ECO:0007669"/>
    <property type="project" value="InterPro"/>
</dbReference>
<reference evidence="3" key="1">
    <citation type="submission" date="2021-09" db="EMBL/GenBank/DDBJ databases">
        <authorList>
            <consortium name="AG Swart"/>
            <person name="Singh M."/>
            <person name="Singh A."/>
            <person name="Seah K."/>
            <person name="Emmerich C."/>
        </authorList>
    </citation>
    <scope>NUCLEOTIDE SEQUENCE</scope>
    <source>
        <strain evidence="3">ATCC30299</strain>
    </source>
</reference>
<dbReference type="Pfam" id="PF00240">
    <property type="entry name" value="ubiquitin"/>
    <property type="match status" value="1"/>
</dbReference>
<dbReference type="InterPro" id="IPR040352">
    <property type="entry name" value="TMUB1/2"/>
</dbReference>
<dbReference type="PANTHER" id="PTHR14557">
    <property type="entry name" value="PROTEIN C7ORF21"/>
    <property type="match status" value="1"/>
</dbReference>
<dbReference type="AlphaFoldDB" id="A0AAU9ISD0"/>
<name>A0AAU9ISD0_9CILI</name>
<feature type="transmembrane region" description="Helical" evidence="1">
    <location>
        <begin position="128"/>
        <end position="147"/>
    </location>
</feature>
<sequence length="177" mass="20502">MGDYEEITQEDQFHIKIKLSDGASKDTLVKNSDCIYKIKQQEFPSELKAEKQVRFIFQGKFMPDESLVSSHKLQEGSYIHAIISERKRQELIIERTHEDSDSFEIPIDIQIEARVEGHHIEEGTTSDLIWGIIFGYLLHILMLLCILTGRLNRKQRIGVLIGVTLSFWTLLNSKEIK</sequence>
<evidence type="ECO:0000256" key="1">
    <source>
        <dbReference type="SAM" id="Phobius"/>
    </source>
</evidence>
<accession>A0AAU9ISD0</accession>
<evidence type="ECO:0000259" key="2">
    <source>
        <dbReference type="PROSITE" id="PS50053"/>
    </source>
</evidence>
<dbReference type="SMART" id="SM00213">
    <property type="entry name" value="UBQ"/>
    <property type="match status" value="1"/>
</dbReference>
<protein>
    <recommendedName>
        <fullName evidence="2">Ubiquitin-like domain-containing protein</fullName>
    </recommendedName>
</protein>